<keyword evidence="4 6" id="KW-0418">Kinase</keyword>
<evidence type="ECO:0000256" key="1">
    <source>
        <dbReference type="ARBA" id="ARBA00012230"/>
    </source>
</evidence>
<keyword evidence="3 6" id="KW-0547">Nucleotide-binding</keyword>
<dbReference type="AlphaFoldDB" id="A0A1D1W0U2"/>
<evidence type="ECO:0000259" key="8">
    <source>
        <dbReference type="PROSITE" id="PS51510"/>
    </source>
</evidence>
<dbReference type="GO" id="GO:0046314">
    <property type="term" value="P:phosphocreatine biosynthetic process"/>
    <property type="evidence" value="ECO:0007669"/>
    <property type="project" value="InterPro"/>
</dbReference>
<dbReference type="SUPFAM" id="SSF55931">
    <property type="entry name" value="Glutamine synthetase/guanido kinase"/>
    <property type="match status" value="1"/>
</dbReference>
<dbReference type="PANTHER" id="PTHR11547:SF38">
    <property type="entry name" value="ARGININE KINASE 1-RELATED"/>
    <property type="match status" value="1"/>
</dbReference>
<dbReference type="EMBL" id="BDGG01000012">
    <property type="protein sequence ID" value="GAV05748.1"/>
    <property type="molecule type" value="Genomic_DNA"/>
</dbReference>
<dbReference type="InterPro" id="IPR014746">
    <property type="entry name" value="Gln_synth/guanido_kin_cat_dom"/>
</dbReference>
<evidence type="ECO:0000256" key="2">
    <source>
        <dbReference type="ARBA" id="ARBA00022679"/>
    </source>
</evidence>
<name>A0A1D1W0U2_RAMVA</name>
<feature type="binding site" evidence="6">
    <location>
        <begin position="111"/>
        <end position="115"/>
    </location>
    <ligand>
        <name>ATP</name>
        <dbReference type="ChEBI" id="CHEBI:30616"/>
    </ligand>
</feature>
<dbReference type="EC" id="2.7.3.3" evidence="1"/>
<dbReference type="STRING" id="947166.A0A1D1W0U2"/>
<dbReference type="PROSITE" id="PS51510">
    <property type="entry name" value="PHOSPHAGEN_KINASE_C"/>
    <property type="match status" value="1"/>
</dbReference>
<dbReference type="Gene3D" id="3.30.590.10">
    <property type="entry name" value="Glutamine synthetase/guanido kinase, catalytic domain"/>
    <property type="match status" value="1"/>
</dbReference>
<keyword evidence="10" id="KW-1185">Reference proteome</keyword>
<comment type="caution">
    <text evidence="9">The sequence shown here is derived from an EMBL/GenBank/DDBJ whole genome shotgun (WGS) entry which is preliminary data.</text>
</comment>
<dbReference type="Pfam" id="PF00217">
    <property type="entry name" value="ATP-gua_Ptrans"/>
    <property type="match status" value="1"/>
</dbReference>
<dbReference type="InterPro" id="IPR022415">
    <property type="entry name" value="ATP-guanido_PTrfase_AS"/>
</dbReference>
<dbReference type="GO" id="GO:0004111">
    <property type="term" value="F:creatine kinase activity"/>
    <property type="evidence" value="ECO:0007669"/>
    <property type="project" value="InterPro"/>
</dbReference>
<dbReference type="Proteomes" id="UP000186922">
    <property type="component" value="Unassembled WGS sequence"/>
</dbReference>
<feature type="binding site" evidence="6">
    <location>
        <begin position="140"/>
        <end position="145"/>
    </location>
    <ligand>
        <name>ATP</name>
        <dbReference type="ChEBI" id="CHEBI:30616"/>
    </ligand>
</feature>
<evidence type="ECO:0000256" key="6">
    <source>
        <dbReference type="PROSITE-ProRule" id="PRU00843"/>
    </source>
</evidence>
<evidence type="ECO:0000256" key="5">
    <source>
        <dbReference type="ARBA" id="ARBA00022840"/>
    </source>
</evidence>
<accession>A0A1D1W0U2</accession>
<dbReference type="PANTHER" id="PTHR11547">
    <property type="entry name" value="ARGININE OR CREATINE KINASE"/>
    <property type="match status" value="1"/>
</dbReference>
<evidence type="ECO:0000256" key="4">
    <source>
        <dbReference type="ARBA" id="ARBA00022777"/>
    </source>
</evidence>
<feature type="binding site" evidence="6">
    <location>
        <position position="38"/>
    </location>
    <ligand>
        <name>ATP</name>
        <dbReference type="ChEBI" id="CHEBI:30616"/>
    </ligand>
</feature>
<dbReference type="InterPro" id="IPR000749">
    <property type="entry name" value="ATP-guanido_PTrfase"/>
</dbReference>
<evidence type="ECO:0000313" key="9">
    <source>
        <dbReference type="EMBL" id="GAV05748.1"/>
    </source>
</evidence>
<dbReference type="OrthoDB" id="430219at2759"/>
<protein>
    <recommendedName>
        <fullName evidence="1">arginine kinase</fullName>
        <ecNumber evidence="1">2.7.3.3</ecNumber>
    </recommendedName>
</protein>
<dbReference type="GO" id="GO:0004054">
    <property type="term" value="F:arginine kinase activity"/>
    <property type="evidence" value="ECO:0007669"/>
    <property type="project" value="UniProtKB-EC"/>
</dbReference>
<organism evidence="9 10">
    <name type="scientific">Ramazzottius varieornatus</name>
    <name type="common">Water bear</name>
    <name type="synonym">Tardigrade</name>
    <dbReference type="NCBI Taxonomy" id="947166"/>
    <lineage>
        <taxon>Eukaryota</taxon>
        <taxon>Metazoa</taxon>
        <taxon>Ecdysozoa</taxon>
        <taxon>Tardigrada</taxon>
        <taxon>Eutardigrada</taxon>
        <taxon>Parachela</taxon>
        <taxon>Hypsibioidea</taxon>
        <taxon>Ramazzottiidae</taxon>
        <taxon>Ramazzottius</taxon>
    </lineage>
</organism>
<proteinExistence type="inferred from homology"/>
<feature type="domain" description="Phosphagen kinase C-terminal" evidence="8">
    <location>
        <begin position="1"/>
        <end position="187"/>
    </location>
</feature>
<reference evidence="9 10" key="1">
    <citation type="journal article" date="2016" name="Nat. Commun.">
        <title>Extremotolerant tardigrade genome and improved radiotolerance of human cultured cells by tardigrade-unique protein.</title>
        <authorList>
            <person name="Hashimoto T."/>
            <person name="Horikawa D.D."/>
            <person name="Saito Y."/>
            <person name="Kuwahara H."/>
            <person name="Kozuka-Hata H."/>
            <person name="Shin-I T."/>
            <person name="Minakuchi Y."/>
            <person name="Ohishi K."/>
            <person name="Motoyama A."/>
            <person name="Aizu T."/>
            <person name="Enomoto A."/>
            <person name="Kondo K."/>
            <person name="Tanaka S."/>
            <person name="Hara Y."/>
            <person name="Koshikawa S."/>
            <person name="Sagara H."/>
            <person name="Miura T."/>
            <person name="Yokobori S."/>
            <person name="Miyagawa K."/>
            <person name="Suzuki Y."/>
            <person name="Kubo T."/>
            <person name="Oyama M."/>
            <person name="Kohara Y."/>
            <person name="Fujiyama A."/>
            <person name="Arakawa K."/>
            <person name="Katayama T."/>
            <person name="Toyoda A."/>
            <person name="Kunieda T."/>
        </authorList>
    </citation>
    <scope>NUCLEOTIDE SEQUENCE [LARGE SCALE GENOMIC DNA]</scope>
    <source>
        <strain evidence="9 10">YOKOZUNA-1</strain>
    </source>
</reference>
<comment type="similarity">
    <text evidence="6 7">Belongs to the ATP:guanido phosphotransferase family.</text>
</comment>
<keyword evidence="5 6" id="KW-0067">ATP-binding</keyword>
<gene>
    <name evidence="9" type="primary">RvY_15829-1</name>
    <name evidence="9" type="synonym">RvY_15829.1</name>
    <name evidence="9" type="ORF">RvY_15829</name>
</gene>
<dbReference type="PROSITE" id="PS00112">
    <property type="entry name" value="PHOSPHAGEN_KINASE"/>
    <property type="match status" value="1"/>
</dbReference>
<evidence type="ECO:0000313" key="10">
    <source>
        <dbReference type="Proteomes" id="UP000186922"/>
    </source>
</evidence>
<keyword evidence="2 6" id="KW-0808">Transferase</keyword>
<dbReference type="InterPro" id="IPR022414">
    <property type="entry name" value="ATP-guanido_PTrfase_cat"/>
</dbReference>
<evidence type="ECO:0000256" key="3">
    <source>
        <dbReference type="ARBA" id="ARBA00022741"/>
    </source>
</evidence>
<sequence>MEKKVQQALSGLTGEHAGKYYPLKGMTKDVQNQLIEDHFLFKEGDSKTFMVWINEEDHLRIISMQKGGDLLTVYKRLITGVQQMEKKLPFSHDDRLGYLTFCPTNLGTTIRASVHIKLPKISKNIEEFNKIAAKYNLQVRGTAGEHSDSVGGIYDVSNKRRMGLTEFQAVKEMYDGVVELIKLEKKSQ</sequence>
<dbReference type="GO" id="GO:0005524">
    <property type="term" value="F:ATP binding"/>
    <property type="evidence" value="ECO:0007669"/>
    <property type="project" value="UniProtKB-UniRule"/>
</dbReference>
<feature type="binding site" evidence="6">
    <location>
        <position position="60"/>
    </location>
    <ligand>
        <name>ATP</name>
        <dbReference type="ChEBI" id="CHEBI:30616"/>
    </ligand>
</feature>
<evidence type="ECO:0000256" key="7">
    <source>
        <dbReference type="RuleBase" id="RU000505"/>
    </source>
</evidence>
<comment type="caution">
    <text evidence="6">Lacks conserved residue(s) required for the propagation of feature annotation.</text>
</comment>
<dbReference type="GO" id="GO:0005615">
    <property type="term" value="C:extracellular space"/>
    <property type="evidence" value="ECO:0007669"/>
    <property type="project" value="TreeGrafter"/>
</dbReference>